<sequence>MTVFVAGVHGVGKSYLCEKYAQTHDVLHESASGLIRKEKDQLNWSADKKVADVDDNQVALASAVRRISEQGHLLLLDGHFVLIDPYSEFIRLPPSVFKDLVITGVVLIEVSPKIISSRLKSRDSTQSAVDIVKFIEAEREQARLVCKEIGAALHILHAPNEESFTETVSSLFNAAQ</sequence>
<evidence type="ECO:0000313" key="2">
    <source>
        <dbReference type="Proteomes" id="UP000249198"/>
    </source>
</evidence>
<dbReference type="EMBL" id="QFOH01000038">
    <property type="protein sequence ID" value="PZP21010.1"/>
    <property type="molecule type" value="Genomic_DNA"/>
</dbReference>
<dbReference type="Pfam" id="PF13207">
    <property type="entry name" value="AAA_17"/>
    <property type="match status" value="1"/>
</dbReference>
<evidence type="ECO:0000313" key="1">
    <source>
        <dbReference type="EMBL" id="PZP21010.1"/>
    </source>
</evidence>
<evidence type="ECO:0008006" key="3">
    <source>
        <dbReference type="Google" id="ProtNLM"/>
    </source>
</evidence>
<dbReference type="InterPro" id="IPR027417">
    <property type="entry name" value="P-loop_NTPase"/>
</dbReference>
<proteinExistence type="predicted"/>
<dbReference type="SUPFAM" id="SSF52540">
    <property type="entry name" value="P-loop containing nucleoside triphosphate hydrolases"/>
    <property type="match status" value="1"/>
</dbReference>
<organism evidence="1 2">
    <name type="scientific">Pseudomonas kuykendallii</name>
    <dbReference type="NCBI Taxonomy" id="1007099"/>
    <lineage>
        <taxon>Bacteria</taxon>
        <taxon>Pseudomonadati</taxon>
        <taxon>Pseudomonadota</taxon>
        <taxon>Gammaproteobacteria</taxon>
        <taxon>Pseudomonadales</taxon>
        <taxon>Pseudomonadaceae</taxon>
        <taxon>Pseudomonas</taxon>
    </lineage>
</organism>
<name>A0A2W5CXT9_9PSED</name>
<gene>
    <name evidence="1" type="ORF">DI599_20580</name>
</gene>
<dbReference type="Gene3D" id="3.40.50.300">
    <property type="entry name" value="P-loop containing nucleotide triphosphate hydrolases"/>
    <property type="match status" value="1"/>
</dbReference>
<accession>A0A2W5CXT9</accession>
<dbReference type="RefSeq" id="WP_273234802.1">
    <property type="nucleotide sequence ID" value="NZ_QFOH01000038.1"/>
</dbReference>
<reference evidence="1 2" key="1">
    <citation type="submission" date="2017-08" db="EMBL/GenBank/DDBJ databases">
        <title>Infants hospitalized years apart are colonized by the same room-sourced microbial strains.</title>
        <authorList>
            <person name="Brooks B."/>
            <person name="Olm M.R."/>
            <person name="Firek B.A."/>
            <person name="Baker R."/>
            <person name="Thomas B.C."/>
            <person name="Morowitz M.J."/>
            <person name="Banfield J.F."/>
        </authorList>
    </citation>
    <scope>NUCLEOTIDE SEQUENCE [LARGE SCALE GENOMIC DNA]</scope>
    <source>
        <strain evidence="1">S2_009_000_R2_77</strain>
    </source>
</reference>
<comment type="caution">
    <text evidence="1">The sequence shown here is derived from an EMBL/GenBank/DDBJ whole genome shotgun (WGS) entry which is preliminary data.</text>
</comment>
<protein>
    <recommendedName>
        <fullName evidence="3">Adenylate kinase</fullName>
    </recommendedName>
</protein>
<dbReference type="AlphaFoldDB" id="A0A2W5CXT9"/>
<dbReference type="Proteomes" id="UP000249198">
    <property type="component" value="Unassembled WGS sequence"/>
</dbReference>